<dbReference type="InterPro" id="IPR050993">
    <property type="entry name" value="Isochorismatase_domain"/>
</dbReference>
<feature type="domain" description="Isochorismatase-like" evidence="1">
    <location>
        <begin position="8"/>
        <end position="156"/>
    </location>
</feature>
<dbReference type="PANTHER" id="PTHR14119">
    <property type="entry name" value="HYDROLASE"/>
    <property type="match status" value="1"/>
</dbReference>
<dbReference type="EMBL" id="LNQE01000886">
    <property type="protein sequence ID" value="KUG23796.1"/>
    <property type="molecule type" value="Genomic_DNA"/>
</dbReference>
<evidence type="ECO:0000259" key="1">
    <source>
        <dbReference type="Pfam" id="PF00857"/>
    </source>
</evidence>
<dbReference type="InterPro" id="IPR036380">
    <property type="entry name" value="Isochorismatase-like_sf"/>
</dbReference>
<dbReference type="InterPro" id="IPR000868">
    <property type="entry name" value="Isochorismatase-like_dom"/>
</dbReference>
<keyword evidence="2" id="KW-0378">Hydrolase</keyword>
<dbReference type="GO" id="GO:0008908">
    <property type="term" value="F:isochorismatase activity"/>
    <property type="evidence" value="ECO:0007669"/>
    <property type="project" value="UniProtKB-EC"/>
</dbReference>
<organism evidence="2">
    <name type="scientific">hydrocarbon metagenome</name>
    <dbReference type="NCBI Taxonomy" id="938273"/>
    <lineage>
        <taxon>unclassified sequences</taxon>
        <taxon>metagenomes</taxon>
        <taxon>ecological metagenomes</taxon>
    </lineage>
</organism>
<dbReference type="EC" id="3.3.2.1" evidence="2"/>
<comment type="caution">
    <text evidence="2">The sequence shown here is derived from an EMBL/GenBank/DDBJ whole genome shotgun (WGS) entry which is preliminary data.</text>
</comment>
<reference evidence="2" key="1">
    <citation type="journal article" date="2015" name="Proc. Natl. Acad. Sci. U.S.A.">
        <title>Networks of energetic and metabolic interactions define dynamics in microbial communities.</title>
        <authorList>
            <person name="Embree M."/>
            <person name="Liu J.K."/>
            <person name="Al-Bassam M.M."/>
            <person name="Zengler K."/>
        </authorList>
    </citation>
    <scope>NUCLEOTIDE SEQUENCE</scope>
</reference>
<dbReference type="PANTHER" id="PTHR14119:SF3">
    <property type="entry name" value="ISOCHORISMATASE DOMAIN-CONTAINING PROTEIN 2"/>
    <property type="match status" value="1"/>
</dbReference>
<gene>
    <name evidence="2" type="ORF">ASZ90_006392</name>
</gene>
<proteinExistence type="predicted"/>
<evidence type="ECO:0000313" key="2">
    <source>
        <dbReference type="EMBL" id="KUG23796.1"/>
    </source>
</evidence>
<dbReference type="Gene3D" id="3.40.50.850">
    <property type="entry name" value="Isochorismatase-like"/>
    <property type="match status" value="1"/>
</dbReference>
<dbReference type="CDD" id="cd01012">
    <property type="entry name" value="YcaC_related"/>
    <property type="match status" value="1"/>
</dbReference>
<dbReference type="AlphaFoldDB" id="A0A0W8FSN4"/>
<dbReference type="Pfam" id="PF00857">
    <property type="entry name" value="Isochorismatase"/>
    <property type="match status" value="1"/>
</dbReference>
<name>A0A0W8FSN4_9ZZZZ</name>
<accession>A0A0W8FSN4</accession>
<protein>
    <submittedName>
        <fullName evidence="2">Isochorismatase</fullName>
        <ecNumber evidence="2">3.3.2.1</ecNumber>
    </submittedName>
</protein>
<sequence>MVNNADAVFVIVDIQGSLAQVMSDKESLFANAVKLIKGLKILNLPIIITEQIPQKLGKTLPQIAAELEGVNPIAKESFSCWGENNFKKELEEFNRRQVILIGIECHVCVYQTALDLISNGYTVHLVADAVSSRTPENRQIGIDAMKNAGAKITSTEMVLFELLRTAADPKAKEFFKIVK</sequence>
<dbReference type="SUPFAM" id="SSF52499">
    <property type="entry name" value="Isochorismatase-like hydrolases"/>
    <property type="match status" value="1"/>
</dbReference>